<accession>A0A212KXP9</accession>
<dbReference type="InterPro" id="IPR016540">
    <property type="entry name" value="UCP008459"/>
</dbReference>
<dbReference type="PANTHER" id="PTHR31131">
    <property type="entry name" value="CHROMOSOME 1, WHOLE GENOME SHOTGUN SEQUENCE"/>
    <property type="match status" value="1"/>
</dbReference>
<dbReference type="Gene3D" id="3.30.2130.10">
    <property type="entry name" value="VC0802-like"/>
    <property type="match status" value="1"/>
</dbReference>
<dbReference type="SUPFAM" id="SSF55021">
    <property type="entry name" value="ACT-like"/>
    <property type="match status" value="2"/>
</dbReference>
<dbReference type="InterPro" id="IPR045865">
    <property type="entry name" value="ACT-like_dom_sf"/>
</dbReference>
<dbReference type="PANTHER" id="PTHR31131:SF6">
    <property type="entry name" value="CASTOR ACT DOMAIN-CONTAINING PROTEIN"/>
    <property type="match status" value="1"/>
</dbReference>
<evidence type="ECO:0000256" key="1">
    <source>
        <dbReference type="SAM" id="Phobius"/>
    </source>
</evidence>
<keyword evidence="1" id="KW-0812">Transmembrane</keyword>
<dbReference type="EMBL" id="FMJC01000001">
    <property type="protein sequence ID" value="SCM70074.1"/>
    <property type="molecule type" value="Genomic_DNA"/>
</dbReference>
<dbReference type="PIRSF" id="PIRSF008459">
    <property type="entry name" value="UCP008459"/>
    <property type="match status" value="1"/>
</dbReference>
<evidence type="ECO:0000259" key="2">
    <source>
        <dbReference type="Pfam" id="PF13840"/>
    </source>
</evidence>
<sequence>MRLEVVEGEFSVSKVSGMHEVNLAVPWLFIGRTDAETSVVCLSAHAPVHCLAREDGWRAFRVAGQMDFGLTGVLAALATVLAQASVSIFALSTFDTDYILVKKENLSKALEALALAGHEVDWLG</sequence>
<dbReference type="InterPro" id="IPR027795">
    <property type="entry name" value="CASTOR_ACT_dom"/>
</dbReference>
<dbReference type="Pfam" id="PF13840">
    <property type="entry name" value="ACT_7"/>
    <property type="match status" value="1"/>
</dbReference>
<gene>
    <name evidence="3" type="ORF">KL86DES1_10170</name>
</gene>
<evidence type="ECO:0000313" key="3">
    <source>
        <dbReference type="EMBL" id="SCM70074.1"/>
    </source>
</evidence>
<dbReference type="InterPro" id="IPR051719">
    <property type="entry name" value="CASTOR_mTORC1"/>
</dbReference>
<organism evidence="3">
    <name type="scientific">uncultured Desulfovibrio sp</name>
    <dbReference type="NCBI Taxonomy" id="167968"/>
    <lineage>
        <taxon>Bacteria</taxon>
        <taxon>Pseudomonadati</taxon>
        <taxon>Thermodesulfobacteriota</taxon>
        <taxon>Desulfovibrionia</taxon>
        <taxon>Desulfovibrionales</taxon>
        <taxon>Desulfovibrionaceae</taxon>
        <taxon>Desulfovibrio</taxon>
        <taxon>environmental samples</taxon>
    </lineage>
</organism>
<reference evidence="3" key="1">
    <citation type="submission" date="2016-08" db="EMBL/GenBank/DDBJ databases">
        <authorList>
            <person name="Seilhamer J.J."/>
        </authorList>
    </citation>
    <scope>NUCLEOTIDE SEQUENCE</scope>
    <source>
        <strain evidence="3">86-1</strain>
    </source>
</reference>
<keyword evidence="1" id="KW-0472">Membrane</keyword>
<proteinExistence type="predicted"/>
<feature type="domain" description="CASTOR ACT" evidence="2">
    <location>
        <begin position="54"/>
        <end position="113"/>
    </location>
</feature>
<protein>
    <recommendedName>
        <fullName evidence="2">CASTOR ACT domain-containing protein</fullName>
    </recommendedName>
</protein>
<keyword evidence="1" id="KW-1133">Transmembrane helix</keyword>
<name>A0A212KXP9_9BACT</name>
<dbReference type="RefSeq" id="WP_179981578.1">
    <property type="nucleotide sequence ID" value="NZ_LT608333.1"/>
</dbReference>
<feature type="transmembrane region" description="Helical" evidence="1">
    <location>
        <begin position="68"/>
        <end position="91"/>
    </location>
</feature>
<dbReference type="AlphaFoldDB" id="A0A212KXP9"/>